<dbReference type="GO" id="GO:0035861">
    <property type="term" value="C:site of double-strand break"/>
    <property type="evidence" value="ECO:0007669"/>
    <property type="project" value="TreeGrafter"/>
</dbReference>
<gene>
    <name evidence="6" type="ORF">PLXY2_LOCUS2763</name>
</gene>
<comment type="caution">
    <text evidence="6">The sequence shown here is derived from an EMBL/GenBank/DDBJ whole genome shotgun (WGS) entry which is preliminary data.</text>
</comment>
<dbReference type="InterPro" id="IPR036388">
    <property type="entry name" value="WH-like_DNA-bd_sf"/>
</dbReference>
<dbReference type="Pfam" id="PF01336">
    <property type="entry name" value="tRNA_anti-codon"/>
    <property type="match status" value="1"/>
</dbReference>
<dbReference type="Gene3D" id="1.10.10.10">
    <property type="entry name" value="Winged helix-like DNA-binding domain superfamily/Winged helix DNA-binding domain"/>
    <property type="match status" value="1"/>
</dbReference>
<comment type="similarity">
    <text evidence="2">Belongs to the replication factor A protein 2 family.</text>
</comment>
<accession>A0A8S4DNU0</accession>
<keyword evidence="4" id="KW-0238">DNA-binding</keyword>
<reference evidence="6" key="1">
    <citation type="submission" date="2020-11" db="EMBL/GenBank/DDBJ databases">
        <authorList>
            <person name="Whiteford S."/>
        </authorList>
    </citation>
    <scope>NUCLEOTIDE SEQUENCE</scope>
</reference>
<evidence type="ECO:0000256" key="1">
    <source>
        <dbReference type="ARBA" id="ARBA00004123"/>
    </source>
</evidence>
<dbReference type="InterPro" id="IPR012340">
    <property type="entry name" value="NA-bd_OB-fold"/>
</dbReference>
<dbReference type="FunFam" id="1.10.10.10:FF:000168">
    <property type="entry name" value="Replication protein A 32 kDa subunit"/>
    <property type="match status" value="1"/>
</dbReference>
<comment type="subcellular location">
    <subcellularLocation>
        <location evidence="1">Nucleus</location>
    </subcellularLocation>
</comment>
<dbReference type="PANTHER" id="PTHR13989:SF16">
    <property type="entry name" value="REPLICATION PROTEIN A2"/>
    <property type="match status" value="1"/>
</dbReference>
<sequence length="265" mass="29522">MWNDQSTAGGGFFNSPSQFGNAATPNQAQKTGRRASRTAPIVIRQALHCGDDGVKIWGTEIQIASIVARVRNIRMQSTKITYTIQDITGRMKAVLWLDQESMDEDDKSTPKVEVNDYIQIFGNVKTNRGKKVLMAFKIMPITDINAITFHYLQCINNKIKMEADSKKEKVINNNSTFTGGLPANSMVGVGDTGGSVNGLNARQMMVFNLIRASSLEQGISKTDMYATLKDKMAQMEFENILEWMCGEGHIYSTIDEEHFRATDAF</sequence>
<dbReference type="PIRSF" id="PIRSF036949">
    <property type="entry name" value="RPA32"/>
    <property type="match status" value="1"/>
</dbReference>
<dbReference type="GO" id="GO:0005662">
    <property type="term" value="C:DNA replication factor A complex"/>
    <property type="evidence" value="ECO:0007669"/>
    <property type="project" value="TreeGrafter"/>
</dbReference>
<keyword evidence="5" id="KW-0539">Nucleus</keyword>
<keyword evidence="7" id="KW-1185">Reference proteome</keyword>
<evidence type="ECO:0000313" key="7">
    <source>
        <dbReference type="Proteomes" id="UP000653454"/>
    </source>
</evidence>
<evidence type="ECO:0000256" key="5">
    <source>
        <dbReference type="ARBA" id="ARBA00023242"/>
    </source>
</evidence>
<dbReference type="GO" id="GO:0000724">
    <property type="term" value="P:double-strand break repair via homologous recombination"/>
    <property type="evidence" value="ECO:0007669"/>
    <property type="project" value="TreeGrafter"/>
</dbReference>
<evidence type="ECO:0000313" key="6">
    <source>
        <dbReference type="EMBL" id="CAG9102229.1"/>
    </source>
</evidence>
<dbReference type="AlphaFoldDB" id="A0A8S4DNU0"/>
<evidence type="ECO:0000256" key="4">
    <source>
        <dbReference type="ARBA" id="ARBA00023125"/>
    </source>
</evidence>
<name>A0A8S4DNU0_PLUXY</name>
<keyword evidence="3" id="KW-0235">DNA replication</keyword>
<dbReference type="Gene3D" id="2.40.50.140">
    <property type="entry name" value="Nucleic acid-binding proteins"/>
    <property type="match status" value="1"/>
</dbReference>
<dbReference type="SUPFAM" id="SSF50249">
    <property type="entry name" value="Nucleic acid-binding proteins"/>
    <property type="match status" value="1"/>
</dbReference>
<dbReference type="InterPro" id="IPR040260">
    <property type="entry name" value="RFA2-like"/>
</dbReference>
<protein>
    <submittedName>
        <fullName evidence="6">(diamondback moth) hypothetical protein</fullName>
    </submittedName>
</protein>
<evidence type="ECO:0000256" key="3">
    <source>
        <dbReference type="ARBA" id="ARBA00022705"/>
    </source>
</evidence>
<dbReference type="GO" id="GO:0003697">
    <property type="term" value="F:single-stranded DNA binding"/>
    <property type="evidence" value="ECO:0007669"/>
    <property type="project" value="TreeGrafter"/>
</dbReference>
<dbReference type="InterPro" id="IPR004365">
    <property type="entry name" value="NA-bd_OB_tRNA"/>
</dbReference>
<dbReference type="Pfam" id="PF08784">
    <property type="entry name" value="RPA_C"/>
    <property type="match status" value="1"/>
</dbReference>
<dbReference type="SUPFAM" id="SSF46785">
    <property type="entry name" value="Winged helix' DNA-binding domain"/>
    <property type="match status" value="1"/>
</dbReference>
<dbReference type="InterPro" id="IPR014646">
    <property type="entry name" value="Rfa2/RPA32"/>
</dbReference>
<dbReference type="GO" id="GO:0006289">
    <property type="term" value="P:nucleotide-excision repair"/>
    <property type="evidence" value="ECO:0007669"/>
    <property type="project" value="TreeGrafter"/>
</dbReference>
<dbReference type="InterPro" id="IPR014892">
    <property type="entry name" value="RPA_C"/>
</dbReference>
<dbReference type="PANTHER" id="PTHR13989">
    <property type="entry name" value="REPLICATION PROTEIN A-RELATED"/>
    <property type="match status" value="1"/>
</dbReference>
<evidence type="ECO:0000256" key="2">
    <source>
        <dbReference type="ARBA" id="ARBA00007815"/>
    </source>
</evidence>
<dbReference type="CDD" id="cd04478">
    <property type="entry name" value="RPA2_DBD_D"/>
    <property type="match status" value="1"/>
</dbReference>
<dbReference type="Proteomes" id="UP000653454">
    <property type="component" value="Unassembled WGS sequence"/>
</dbReference>
<dbReference type="EMBL" id="CAJHNJ030000007">
    <property type="protein sequence ID" value="CAG9102229.1"/>
    <property type="molecule type" value="Genomic_DNA"/>
</dbReference>
<dbReference type="GO" id="GO:0006260">
    <property type="term" value="P:DNA replication"/>
    <property type="evidence" value="ECO:0007669"/>
    <property type="project" value="UniProtKB-KW"/>
</dbReference>
<proteinExistence type="inferred from homology"/>
<organism evidence="6 7">
    <name type="scientific">Plutella xylostella</name>
    <name type="common">Diamondback moth</name>
    <name type="synonym">Plutella maculipennis</name>
    <dbReference type="NCBI Taxonomy" id="51655"/>
    <lineage>
        <taxon>Eukaryota</taxon>
        <taxon>Metazoa</taxon>
        <taxon>Ecdysozoa</taxon>
        <taxon>Arthropoda</taxon>
        <taxon>Hexapoda</taxon>
        <taxon>Insecta</taxon>
        <taxon>Pterygota</taxon>
        <taxon>Neoptera</taxon>
        <taxon>Endopterygota</taxon>
        <taxon>Lepidoptera</taxon>
        <taxon>Glossata</taxon>
        <taxon>Ditrysia</taxon>
        <taxon>Yponomeutoidea</taxon>
        <taxon>Plutellidae</taxon>
        <taxon>Plutella</taxon>
    </lineage>
</organism>
<dbReference type="InterPro" id="IPR036390">
    <property type="entry name" value="WH_DNA-bd_sf"/>
</dbReference>
<dbReference type="OrthoDB" id="25571at2759"/>
<dbReference type="GO" id="GO:0000781">
    <property type="term" value="C:chromosome, telomeric region"/>
    <property type="evidence" value="ECO:0007669"/>
    <property type="project" value="TreeGrafter"/>
</dbReference>